<name>A0AAN9PMU1_CLITE</name>
<dbReference type="EMBL" id="JAYKXN010000003">
    <property type="protein sequence ID" value="KAK7303468.1"/>
    <property type="molecule type" value="Genomic_DNA"/>
</dbReference>
<reference evidence="1 2" key="1">
    <citation type="submission" date="2024-01" db="EMBL/GenBank/DDBJ databases">
        <title>The genomes of 5 underutilized Papilionoideae crops provide insights into root nodulation and disease resistance.</title>
        <authorList>
            <person name="Yuan L."/>
        </authorList>
    </citation>
    <scope>NUCLEOTIDE SEQUENCE [LARGE SCALE GENOMIC DNA]</scope>
    <source>
        <strain evidence="1">LY-2023</strain>
        <tissue evidence="1">Leaf</tissue>
    </source>
</reference>
<sequence length="70" mass="8007">MSIFIRGERDKIPERRASVVRLSFHSYGVFLSHHHLRPLPPPPEPKAFSFLTLTQMGSSLTGFNLDLFLL</sequence>
<accession>A0AAN9PMU1</accession>
<dbReference type="AlphaFoldDB" id="A0AAN9PMU1"/>
<protein>
    <submittedName>
        <fullName evidence="1">Uncharacterized protein</fullName>
    </submittedName>
</protein>
<evidence type="ECO:0000313" key="2">
    <source>
        <dbReference type="Proteomes" id="UP001359559"/>
    </source>
</evidence>
<organism evidence="1 2">
    <name type="scientific">Clitoria ternatea</name>
    <name type="common">Butterfly pea</name>
    <dbReference type="NCBI Taxonomy" id="43366"/>
    <lineage>
        <taxon>Eukaryota</taxon>
        <taxon>Viridiplantae</taxon>
        <taxon>Streptophyta</taxon>
        <taxon>Embryophyta</taxon>
        <taxon>Tracheophyta</taxon>
        <taxon>Spermatophyta</taxon>
        <taxon>Magnoliopsida</taxon>
        <taxon>eudicotyledons</taxon>
        <taxon>Gunneridae</taxon>
        <taxon>Pentapetalae</taxon>
        <taxon>rosids</taxon>
        <taxon>fabids</taxon>
        <taxon>Fabales</taxon>
        <taxon>Fabaceae</taxon>
        <taxon>Papilionoideae</taxon>
        <taxon>50 kb inversion clade</taxon>
        <taxon>NPAAA clade</taxon>
        <taxon>indigoferoid/millettioid clade</taxon>
        <taxon>Phaseoleae</taxon>
        <taxon>Clitoria</taxon>
    </lineage>
</organism>
<proteinExistence type="predicted"/>
<gene>
    <name evidence="1" type="ORF">RJT34_14375</name>
</gene>
<comment type="caution">
    <text evidence="1">The sequence shown here is derived from an EMBL/GenBank/DDBJ whole genome shotgun (WGS) entry which is preliminary data.</text>
</comment>
<dbReference type="Proteomes" id="UP001359559">
    <property type="component" value="Unassembled WGS sequence"/>
</dbReference>
<keyword evidence="2" id="KW-1185">Reference proteome</keyword>
<evidence type="ECO:0000313" key="1">
    <source>
        <dbReference type="EMBL" id="KAK7303468.1"/>
    </source>
</evidence>